<keyword evidence="5" id="KW-1185">Reference proteome</keyword>
<dbReference type="OMA" id="FWVQRCT"/>
<feature type="region of interest" description="Disordered" evidence="2">
    <location>
        <begin position="520"/>
        <end position="549"/>
    </location>
</feature>
<dbReference type="EMBL" id="KI912113">
    <property type="protein sequence ID" value="ETS79835.1"/>
    <property type="molecule type" value="Genomic_DNA"/>
</dbReference>
<dbReference type="PANTHER" id="PTHR31668">
    <property type="entry name" value="GLUCOSE TRANSPORT TRANSCRIPTION REGULATOR RGT1-RELATED-RELATED"/>
    <property type="match status" value="1"/>
</dbReference>
<dbReference type="Proteomes" id="UP000030651">
    <property type="component" value="Unassembled WGS sequence"/>
</dbReference>
<dbReference type="AlphaFoldDB" id="W3X185"/>
<feature type="domain" description="Zn(2)-C6 fungal-type" evidence="3">
    <location>
        <begin position="14"/>
        <end position="43"/>
    </location>
</feature>
<evidence type="ECO:0000313" key="5">
    <source>
        <dbReference type="Proteomes" id="UP000030651"/>
    </source>
</evidence>
<gene>
    <name evidence="4" type="ORF">PFICI_07364</name>
</gene>
<protein>
    <recommendedName>
        <fullName evidence="3">Zn(2)-C6 fungal-type domain-containing protein</fullName>
    </recommendedName>
</protein>
<accession>W3X185</accession>
<dbReference type="PROSITE" id="PS50048">
    <property type="entry name" value="ZN2_CY6_FUNGAL_2"/>
    <property type="match status" value="1"/>
</dbReference>
<dbReference type="SUPFAM" id="SSF57701">
    <property type="entry name" value="Zn2/Cys6 DNA-binding domain"/>
    <property type="match status" value="1"/>
</dbReference>
<name>W3X185_PESFW</name>
<dbReference type="CDD" id="cd00067">
    <property type="entry name" value="GAL4"/>
    <property type="match status" value="1"/>
</dbReference>
<dbReference type="GeneID" id="19272377"/>
<proteinExistence type="predicted"/>
<dbReference type="InterPro" id="IPR036864">
    <property type="entry name" value="Zn2-C6_fun-type_DNA-bd_sf"/>
</dbReference>
<keyword evidence="1" id="KW-0539">Nucleus</keyword>
<dbReference type="InterPro" id="IPR050797">
    <property type="entry name" value="Carb_Metab_Trans_Reg"/>
</dbReference>
<sequence>MPPPPSRTSIAVRACDSCRRRKVKCDASAICTNCQISKISCRYTLVPRKRGPKVAAQNPDVRRRRGRKALDGTADPQRYNDANEAQLPAEATPAPAPQPDCVVGSRSYRSHEQVVPSSTAPSCEAIRNCLARSISAAMPSLVLRDAVSRCVDLYIQYVFPTSPSVHESSLRAAADKSFPDVCVTNPLYTEDWQADLEHMRSFALVTALCASVASLMPASLLPYGMAIAQPLLTASRDMLKLFEDADVENPCSTSITTRILHCNALQHVTGKAALANHVLGHAILLIRTMSLHSEKALARFNSLEAQTLRLIYWQMYAADKASACLKSRAYYLHELLFEEEPTTNVCTEFQVPMLDTSNCWYEKQFEERILVGFHLIPRLWSTAANLIFEMRTYAKGDQASSKAYLTEGYMGFLGIMDGFPAWLQASRLIASGDDDDVARFRKSSFWVQRCTILVTFQCLRLVILQQCILSKIWGVMGLSDDAFTLAMTQISMVHEFLQTLDDIPFVYLQVKGEPMVRTPYSPSMSKSLTPRPLGGKNPLGWESASPNPR</sequence>
<evidence type="ECO:0000313" key="4">
    <source>
        <dbReference type="EMBL" id="ETS79835.1"/>
    </source>
</evidence>
<dbReference type="HOGENOM" id="CLU_020223_2_1_1"/>
<dbReference type="RefSeq" id="XP_007834136.1">
    <property type="nucleotide sequence ID" value="XM_007835945.1"/>
</dbReference>
<organism evidence="4 5">
    <name type="scientific">Pestalotiopsis fici (strain W106-1 / CGMCC3.15140)</name>
    <dbReference type="NCBI Taxonomy" id="1229662"/>
    <lineage>
        <taxon>Eukaryota</taxon>
        <taxon>Fungi</taxon>
        <taxon>Dikarya</taxon>
        <taxon>Ascomycota</taxon>
        <taxon>Pezizomycotina</taxon>
        <taxon>Sordariomycetes</taxon>
        <taxon>Xylariomycetidae</taxon>
        <taxon>Amphisphaeriales</taxon>
        <taxon>Sporocadaceae</taxon>
        <taxon>Pestalotiopsis</taxon>
    </lineage>
</organism>
<dbReference type="OrthoDB" id="4774032at2759"/>
<evidence type="ECO:0000256" key="2">
    <source>
        <dbReference type="SAM" id="MobiDB-lite"/>
    </source>
</evidence>
<dbReference type="KEGG" id="pfy:PFICI_07364"/>
<dbReference type="SMART" id="SM00066">
    <property type="entry name" value="GAL4"/>
    <property type="match status" value="1"/>
</dbReference>
<dbReference type="Gene3D" id="4.10.240.10">
    <property type="entry name" value="Zn(2)-C6 fungal-type DNA-binding domain"/>
    <property type="match status" value="1"/>
</dbReference>
<dbReference type="InParanoid" id="W3X185"/>
<dbReference type="GO" id="GO:0000981">
    <property type="term" value="F:DNA-binding transcription factor activity, RNA polymerase II-specific"/>
    <property type="evidence" value="ECO:0007669"/>
    <property type="project" value="InterPro"/>
</dbReference>
<dbReference type="PROSITE" id="PS00463">
    <property type="entry name" value="ZN2_CY6_FUNGAL_1"/>
    <property type="match status" value="1"/>
</dbReference>
<dbReference type="InterPro" id="IPR001138">
    <property type="entry name" value="Zn2Cys6_DnaBD"/>
</dbReference>
<feature type="region of interest" description="Disordered" evidence="2">
    <location>
        <begin position="52"/>
        <end position="80"/>
    </location>
</feature>
<dbReference type="CDD" id="cd12148">
    <property type="entry name" value="fungal_TF_MHR"/>
    <property type="match status" value="1"/>
</dbReference>
<evidence type="ECO:0000256" key="1">
    <source>
        <dbReference type="ARBA" id="ARBA00023242"/>
    </source>
</evidence>
<dbReference type="GO" id="GO:0008270">
    <property type="term" value="F:zinc ion binding"/>
    <property type="evidence" value="ECO:0007669"/>
    <property type="project" value="InterPro"/>
</dbReference>
<dbReference type="eggNOG" id="ENOG502S16A">
    <property type="taxonomic scope" value="Eukaryota"/>
</dbReference>
<reference evidence="5" key="1">
    <citation type="journal article" date="2015" name="BMC Genomics">
        <title>Genomic and transcriptomic analysis of the endophytic fungus Pestalotiopsis fici reveals its lifestyle and high potential for synthesis of natural products.</title>
        <authorList>
            <person name="Wang X."/>
            <person name="Zhang X."/>
            <person name="Liu L."/>
            <person name="Xiang M."/>
            <person name="Wang W."/>
            <person name="Sun X."/>
            <person name="Che Y."/>
            <person name="Guo L."/>
            <person name="Liu G."/>
            <person name="Guo L."/>
            <person name="Wang C."/>
            <person name="Yin W.B."/>
            <person name="Stadler M."/>
            <person name="Zhang X."/>
            <person name="Liu X."/>
        </authorList>
    </citation>
    <scope>NUCLEOTIDE SEQUENCE [LARGE SCALE GENOMIC DNA]</scope>
    <source>
        <strain evidence="5">W106-1 / CGMCC3.15140</strain>
    </source>
</reference>
<evidence type="ECO:0000259" key="3">
    <source>
        <dbReference type="PROSITE" id="PS50048"/>
    </source>
</evidence>
<dbReference type="Pfam" id="PF00172">
    <property type="entry name" value="Zn_clus"/>
    <property type="match status" value="1"/>
</dbReference>